<evidence type="ECO:0000313" key="1">
    <source>
        <dbReference type="EMBL" id="GEX18762.1"/>
    </source>
</evidence>
<gene>
    <name evidence="1" type="ORF">Tci_290737</name>
</gene>
<dbReference type="AlphaFoldDB" id="A0A699H9H1"/>
<dbReference type="EMBL" id="BKCJ010094164">
    <property type="protein sequence ID" value="GEX18762.1"/>
    <property type="molecule type" value="Genomic_DNA"/>
</dbReference>
<organism evidence="1">
    <name type="scientific">Tanacetum cinerariifolium</name>
    <name type="common">Dalmatian daisy</name>
    <name type="synonym">Chrysanthemum cinerariifolium</name>
    <dbReference type="NCBI Taxonomy" id="118510"/>
    <lineage>
        <taxon>Eukaryota</taxon>
        <taxon>Viridiplantae</taxon>
        <taxon>Streptophyta</taxon>
        <taxon>Embryophyta</taxon>
        <taxon>Tracheophyta</taxon>
        <taxon>Spermatophyta</taxon>
        <taxon>Magnoliopsida</taxon>
        <taxon>eudicotyledons</taxon>
        <taxon>Gunneridae</taxon>
        <taxon>Pentapetalae</taxon>
        <taxon>asterids</taxon>
        <taxon>campanulids</taxon>
        <taxon>Asterales</taxon>
        <taxon>Asteraceae</taxon>
        <taxon>Asteroideae</taxon>
        <taxon>Anthemideae</taxon>
        <taxon>Anthemidinae</taxon>
        <taxon>Tanacetum</taxon>
    </lineage>
</organism>
<reference evidence="1" key="1">
    <citation type="journal article" date="2019" name="Sci. Rep.">
        <title>Draft genome of Tanacetum cinerariifolium, the natural source of mosquito coil.</title>
        <authorList>
            <person name="Yamashiro T."/>
            <person name="Shiraishi A."/>
            <person name="Satake H."/>
            <person name="Nakayama K."/>
        </authorList>
    </citation>
    <scope>NUCLEOTIDE SEQUENCE</scope>
</reference>
<accession>A0A699H9H1</accession>
<name>A0A699H9H1_TANCI</name>
<comment type="caution">
    <text evidence="1">The sequence shown here is derived from an EMBL/GenBank/DDBJ whole genome shotgun (WGS) entry which is preliminary data.</text>
</comment>
<protein>
    <submittedName>
        <fullName evidence="1">Gag-Pol polyprotein</fullName>
    </submittedName>
</protein>
<sequence length="80" mass="9020">MEWIVYGKVQGNGLGKIYSENGILAEWSRFVTVVKQTVDLDKESYNKLFDILKQYQNEVNEICAEKIAKNANPLALVAVA</sequence>
<proteinExistence type="predicted"/>